<feature type="domain" description="KIB1-4 beta-propeller" evidence="1">
    <location>
        <begin position="117"/>
        <end position="355"/>
    </location>
</feature>
<accession>A0A392M648</accession>
<dbReference type="PANTHER" id="PTHR47123">
    <property type="entry name" value="F-BOX PROTEIN SKIP23"/>
    <property type="match status" value="1"/>
</dbReference>
<name>A0A392M648_9FABA</name>
<gene>
    <name evidence="2" type="ORF">A2U01_0003715</name>
</gene>
<comment type="caution">
    <text evidence="2">The sequence shown here is derived from an EMBL/GenBank/DDBJ whole genome shotgun (WGS) entry which is preliminary data.</text>
</comment>
<organism evidence="2 3">
    <name type="scientific">Trifolium medium</name>
    <dbReference type="NCBI Taxonomy" id="97028"/>
    <lineage>
        <taxon>Eukaryota</taxon>
        <taxon>Viridiplantae</taxon>
        <taxon>Streptophyta</taxon>
        <taxon>Embryophyta</taxon>
        <taxon>Tracheophyta</taxon>
        <taxon>Spermatophyta</taxon>
        <taxon>Magnoliopsida</taxon>
        <taxon>eudicotyledons</taxon>
        <taxon>Gunneridae</taxon>
        <taxon>Pentapetalae</taxon>
        <taxon>rosids</taxon>
        <taxon>fabids</taxon>
        <taxon>Fabales</taxon>
        <taxon>Fabaceae</taxon>
        <taxon>Papilionoideae</taxon>
        <taxon>50 kb inversion clade</taxon>
        <taxon>NPAAA clade</taxon>
        <taxon>Hologalegina</taxon>
        <taxon>IRL clade</taxon>
        <taxon>Trifolieae</taxon>
        <taxon>Trifolium</taxon>
    </lineage>
</organism>
<dbReference type="PANTHER" id="PTHR47123:SF15">
    <property type="entry name" value="F-BOX PROTEIN SKIP23"/>
    <property type="match status" value="1"/>
</dbReference>
<dbReference type="Pfam" id="PF03478">
    <property type="entry name" value="Beta-prop_KIB1-4"/>
    <property type="match status" value="1"/>
</dbReference>
<evidence type="ECO:0000313" key="2">
    <source>
        <dbReference type="EMBL" id="MCH82902.1"/>
    </source>
</evidence>
<evidence type="ECO:0000313" key="3">
    <source>
        <dbReference type="Proteomes" id="UP000265520"/>
    </source>
</evidence>
<protein>
    <submittedName>
        <fullName evidence="2">F-box protein</fullName>
    </submittedName>
</protein>
<reference evidence="2 3" key="1">
    <citation type="journal article" date="2018" name="Front. Plant Sci.">
        <title>Red Clover (Trifolium pratense) and Zigzag Clover (T. medium) - A Picture of Genomic Similarities and Differences.</title>
        <authorList>
            <person name="Dluhosova J."/>
            <person name="Istvanek J."/>
            <person name="Nedelnik J."/>
            <person name="Repkova J."/>
        </authorList>
    </citation>
    <scope>NUCLEOTIDE SEQUENCE [LARGE SCALE GENOMIC DNA]</scope>
    <source>
        <strain evidence="3">cv. 10/8</strain>
        <tissue evidence="2">Leaf</tissue>
    </source>
</reference>
<keyword evidence="3" id="KW-1185">Reference proteome</keyword>
<dbReference type="InterPro" id="IPR005174">
    <property type="entry name" value="KIB1-4_b-propeller"/>
</dbReference>
<dbReference type="EMBL" id="LXQA010004357">
    <property type="protein sequence ID" value="MCH82902.1"/>
    <property type="molecule type" value="Genomic_DNA"/>
</dbReference>
<dbReference type="AlphaFoldDB" id="A0A392M648"/>
<proteinExistence type="predicted"/>
<evidence type="ECO:0000259" key="1">
    <source>
        <dbReference type="Pfam" id="PF03478"/>
    </source>
</evidence>
<sequence length="403" mass="46112">MAAKSDWSELPKDLLNLISQQINNEVDLIRFRSICSNWRSSSIPIHHSNILPFKFPLLEFPFNIDSINNNTSFCNFSKCSYFLIKPPPQQQQKTLFRRPWLIRVIQNSSGKTKLSQFPLPRFDLPSPFQFSLDLNRFSVLHLGTGFIIDFEKGLIIDFEKGPLPNNYLFPKKVVAVTPRILAILLYNNHLVLLRSGNERWTDLLLSIEDICFFKGRIYAVEVSSKTVTIGPEDLSIRLVANHVLGGGGNIKFLVESEGEMLLVDIKESFCFDSYLEGAFDDAFKDALTIDVFRLDEKEKEWVELTSLGDRILFLGDRCSFSVSASDLSAAKGNCVVFMDDVFEDYMLCEKGMCVFHFDQGQLSPLSDYPDYLNLFRPPPKWIVKSCTPKTKKSMLSCIERFLM</sequence>
<dbReference type="Proteomes" id="UP000265520">
    <property type="component" value="Unassembled WGS sequence"/>
</dbReference>
<dbReference type="InterPro" id="IPR051304">
    <property type="entry name" value="SCF_F-box_domain"/>
</dbReference>